<dbReference type="SMART" id="SM00052">
    <property type="entry name" value="EAL"/>
    <property type="match status" value="1"/>
</dbReference>
<dbReference type="EMBL" id="DXIQ01000086">
    <property type="protein sequence ID" value="HIV39772.1"/>
    <property type="molecule type" value="Genomic_DNA"/>
</dbReference>
<evidence type="ECO:0000259" key="3">
    <source>
        <dbReference type="PROSITE" id="PS50887"/>
    </source>
</evidence>
<dbReference type="Gene3D" id="3.20.20.450">
    <property type="entry name" value="EAL domain"/>
    <property type="match status" value="1"/>
</dbReference>
<dbReference type="InterPro" id="IPR001633">
    <property type="entry name" value="EAL_dom"/>
</dbReference>
<dbReference type="AlphaFoldDB" id="A0A9D1PED7"/>
<dbReference type="SMART" id="SM00267">
    <property type="entry name" value="GGDEF"/>
    <property type="match status" value="1"/>
</dbReference>
<dbReference type="InterPro" id="IPR050706">
    <property type="entry name" value="Cyclic-di-GMP_PDE-like"/>
</dbReference>
<dbReference type="PROSITE" id="PS50883">
    <property type="entry name" value="EAL"/>
    <property type="match status" value="1"/>
</dbReference>
<dbReference type="InterPro" id="IPR043128">
    <property type="entry name" value="Rev_trsase/Diguanyl_cyclase"/>
</dbReference>
<feature type="transmembrane region" description="Helical" evidence="1">
    <location>
        <begin position="288"/>
        <end position="309"/>
    </location>
</feature>
<dbReference type="CDD" id="cd01949">
    <property type="entry name" value="GGDEF"/>
    <property type="match status" value="1"/>
</dbReference>
<sequence length="750" mass="85735">MSESIIERHLKRMTVLVVVISLAIMGAGGIVTLSLNRVQQEGIDSRIQGEVEAYKEDLEQKIQADFQTIYTLSAFLEFNQGLNKENFSRGLLESSNHNNFVRMGYFRQNGRGVRVTSGKDIETDVNLEETGTKLKETIYRALEGEESFSGISYDEELGKKVIGYAVPVYRGGEIIGALVATEAADSLKDVLNGKNIFGGNGFIRLIDSQGNYVLPDGEENIYSGDYFSAEERGQIEEALSTGKSVFSSVRYKGNLYRIYIVNTKIRDWSLIGLEAVNESNKFANQSILITRTAFSLVLVMVILLIFYGYRMLKKKNRELIRYAYYDPLTGAFNSEKFQQELTEAMKGQESRALAGLNIRQFKFINEIFGRNQADSLLCHVKDVLENSMEEGEYFCRNSADMFLMLFKNSDKEIIRERIRKIMGEIAAFSANWRRNYEIQMYCGVSLIPQGEKADTATMQTTHTMFALEKARTLPRNSIWFYDQDLHQEEILQNYVESRMNQALGSGEFKMYLQPKFDLKTGKLAGAEALVRWIPEDGKVIYPGQFIPIFERNGFCAALDMYMTEQVCRQLRQWMDEGIPMIPVSVNHSKILFYEADYTQRMEKLIRKYQVPARWITLEILEGLAMENIDKLNQVICSLKKIGFQISMDDFGSGYSSLNTLGNLRIDELKLDKGFLKELEGADRQRQKIIIEHIIEISKSLKISTVAEGIETLEDQQMVRDLGCDLGQGYYYCRPVSAEEFNEKYMKKGEV</sequence>
<dbReference type="CDD" id="cd01948">
    <property type="entry name" value="EAL"/>
    <property type="match status" value="1"/>
</dbReference>
<evidence type="ECO:0000313" key="5">
    <source>
        <dbReference type="Proteomes" id="UP000886814"/>
    </source>
</evidence>
<reference evidence="4" key="1">
    <citation type="journal article" date="2021" name="PeerJ">
        <title>Extensive microbial diversity within the chicken gut microbiome revealed by metagenomics and culture.</title>
        <authorList>
            <person name="Gilroy R."/>
            <person name="Ravi A."/>
            <person name="Getino M."/>
            <person name="Pursley I."/>
            <person name="Horton D.L."/>
            <person name="Alikhan N.F."/>
            <person name="Baker D."/>
            <person name="Gharbi K."/>
            <person name="Hall N."/>
            <person name="Watson M."/>
            <person name="Adriaenssens E.M."/>
            <person name="Foster-Nyarko E."/>
            <person name="Jarju S."/>
            <person name="Secka A."/>
            <person name="Antonio M."/>
            <person name="Oren A."/>
            <person name="Chaudhuri R.R."/>
            <person name="La Ragione R."/>
            <person name="Hildebrand F."/>
            <person name="Pallen M.J."/>
        </authorList>
    </citation>
    <scope>NUCLEOTIDE SEQUENCE</scope>
    <source>
        <strain evidence="4">CHK195-9823</strain>
    </source>
</reference>
<dbReference type="PANTHER" id="PTHR33121">
    <property type="entry name" value="CYCLIC DI-GMP PHOSPHODIESTERASE PDEF"/>
    <property type="match status" value="1"/>
</dbReference>
<dbReference type="GO" id="GO:0071111">
    <property type="term" value="F:cyclic-guanylate-specific phosphodiesterase activity"/>
    <property type="evidence" value="ECO:0007669"/>
    <property type="project" value="InterPro"/>
</dbReference>
<dbReference type="Pfam" id="PF00990">
    <property type="entry name" value="GGDEF"/>
    <property type="match status" value="1"/>
</dbReference>
<feature type="domain" description="GGDEF" evidence="3">
    <location>
        <begin position="349"/>
        <end position="483"/>
    </location>
</feature>
<protein>
    <submittedName>
        <fullName evidence="4">EAL domain-containing protein</fullName>
    </submittedName>
</protein>
<dbReference type="PROSITE" id="PS50887">
    <property type="entry name" value="GGDEF"/>
    <property type="match status" value="1"/>
</dbReference>
<accession>A0A9D1PED7</accession>
<dbReference type="SUPFAM" id="SSF141868">
    <property type="entry name" value="EAL domain-like"/>
    <property type="match status" value="1"/>
</dbReference>
<dbReference type="Gene3D" id="3.30.70.270">
    <property type="match status" value="1"/>
</dbReference>
<keyword evidence="1" id="KW-0812">Transmembrane</keyword>
<evidence type="ECO:0000256" key="1">
    <source>
        <dbReference type="SAM" id="Phobius"/>
    </source>
</evidence>
<dbReference type="Pfam" id="PF00563">
    <property type="entry name" value="EAL"/>
    <property type="match status" value="1"/>
</dbReference>
<proteinExistence type="predicted"/>
<dbReference type="Gene3D" id="3.30.450.20">
    <property type="entry name" value="PAS domain"/>
    <property type="match status" value="1"/>
</dbReference>
<evidence type="ECO:0000259" key="2">
    <source>
        <dbReference type="PROSITE" id="PS50883"/>
    </source>
</evidence>
<gene>
    <name evidence="4" type="ORF">H9747_12395</name>
</gene>
<keyword evidence="1" id="KW-1133">Transmembrane helix</keyword>
<evidence type="ECO:0000313" key="4">
    <source>
        <dbReference type="EMBL" id="HIV39772.1"/>
    </source>
</evidence>
<keyword evidence="1" id="KW-0472">Membrane</keyword>
<reference evidence="4" key="2">
    <citation type="submission" date="2021-04" db="EMBL/GenBank/DDBJ databases">
        <authorList>
            <person name="Gilroy R."/>
        </authorList>
    </citation>
    <scope>NUCLEOTIDE SEQUENCE</scope>
    <source>
        <strain evidence="4">CHK195-9823</strain>
    </source>
</reference>
<dbReference type="InterPro" id="IPR000160">
    <property type="entry name" value="GGDEF_dom"/>
</dbReference>
<dbReference type="InterPro" id="IPR035919">
    <property type="entry name" value="EAL_sf"/>
</dbReference>
<organism evidence="4 5">
    <name type="scientific">Candidatus Blautia stercorigallinarum</name>
    <dbReference type="NCBI Taxonomy" id="2838501"/>
    <lineage>
        <taxon>Bacteria</taxon>
        <taxon>Bacillati</taxon>
        <taxon>Bacillota</taxon>
        <taxon>Clostridia</taxon>
        <taxon>Lachnospirales</taxon>
        <taxon>Lachnospiraceae</taxon>
        <taxon>Blautia</taxon>
    </lineage>
</organism>
<feature type="domain" description="EAL" evidence="2">
    <location>
        <begin position="492"/>
        <end position="748"/>
    </location>
</feature>
<comment type="caution">
    <text evidence="4">The sequence shown here is derived from an EMBL/GenBank/DDBJ whole genome shotgun (WGS) entry which is preliminary data.</text>
</comment>
<dbReference type="PANTHER" id="PTHR33121:SF70">
    <property type="entry name" value="SIGNALING PROTEIN YKOW"/>
    <property type="match status" value="1"/>
</dbReference>
<feature type="transmembrane region" description="Helical" evidence="1">
    <location>
        <begin position="12"/>
        <end position="35"/>
    </location>
</feature>
<name>A0A9D1PED7_9FIRM</name>
<dbReference type="InterPro" id="IPR029787">
    <property type="entry name" value="Nucleotide_cyclase"/>
</dbReference>
<dbReference type="Proteomes" id="UP000886814">
    <property type="component" value="Unassembled WGS sequence"/>
</dbReference>
<dbReference type="SUPFAM" id="SSF55073">
    <property type="entry name" value="Nucleotide cyclase"/>
    <property type="match status" value="1"/>
</dbReference>